<reference evidence="3" key="1">
    <citation type="journal article" date="2021" name="Nat. Commun.">
        <title>Genetic determinants of endophytism in the Arabidopsis root mycobiome.</title>
        <authorList>
            <person name="Mesny F."/>
            <person name="Miyauchi S."/>
            <person name="Thiergart T."/>
            <person name="Pickel B."/>
            <person name="Atanasova L."/>
            <person name="Karlsson M."/>
            <person name="Huettel B."/>
            <person name="Barry K.W."/>
            <person name="Haridas S."/>
            <person name="Chen C."/>
            <person name="Bauer D."/>
            <person name="Andreopoulos W."/>
            <person name="Pangilinan J."/>
            <person name="LaButti K."/>
            <person name="Riley R."/>
            <person name="Lipzen A."/>
            <person name="Clum A."/>
            <person name="Drula E."/>
            <person name="Henrissat B."/>
            <person name="Kohler A."/>
            <person name="Grigoriev I.V."/>
            <person name="Martin F.M."/>
            <person name="Hacquard S."/>
        </authorList>
    </citation>
    <scope>NUCLEOTIDE SEQUENCE</scope>
    <source>
        <strain evidence="3">MPI-SDFR-AT-0117</strain>
    </source>
</reference>
<keyword evidence="2" id="KW-0812">Transmembrane</keyword>
<feature type="transmembrane region" description="Helical" evidence="2">
    <location>
        <begin position="77"/>
        <end position="101"/>
    </location>
</feature>
<keyword evidence="2" id="KW-0472">Membrane</keyword>
<feature type="transmembrane region" description="Helical" evidence="2">
    <location>
        <begin position="41"/>
        <end position="65"/>
    </location>
</feature>
<dbReference type="Proteomes" id="UP000770015">
    <property type="component" value="Unassembled WGS sequence"/>
</dbReference>
<evidence type="ECO:0000313" key="4">
    <source>
        <dbReference type="Proteomes" id="UP000770015"/>
    </source>
</evidence>
<keyword evidence="4" id="KW-1185">Reference proteome</keyword>
<sequence>MTEGVPEDMRSNRSQEGVAGEAGAESTERGAMCRGKETSKCVCSTVVFLVGTWGSAIISAPRFFFLPPLVFLPLPHLLLPVSPFLLLPPPFSSLYFLLPLLPRQRMLESKIPFLLML</sequence>
<protein>
    <submittedName>
        <fullName evidence="3">Uncharacterized protein</fullName>
    </submittedName>
</protein>
<organism evidence="3 4">
    <name type="scientific">Plectosphaerella plurivora</name>
    <dbReference type="NCBI Taxonomy" id="936078"/>
    <lineage>
        <taxon>Eukaryota</taxon>
        <taxon>Fungi</taxon>
        <taxon>Dikarya</taxon>
        <taxon>Ascomycota</taxon>
        <taxon>Pezizomycotina</taxon>
        <taxon>Sordariomycetes</taxon>
        <taxon>Hypocreomycetidae</taxon>
        <taxon>Glomerellales</taxon>
        <taxon>Plectosphaerellaceae</taxon>
        <taxon>Plectosphaerella</taxon>
    </lineage>
</organism>
<evidence type="ECO:0000256" key="1">
    <source>
        <dbReference type="SAM" id="MobiDB-lite"/>
    </source>
</evidence>
<feature type="region of interest" description="Disordered" evidence="1">
    <location>
        <begin position="1"/>
        <end position="31"/>
    </location>
</feature>
<keyword evidence="2" id="KW-1133">Transmembrane helix</keyword>
<proteinExistence type="predicted"/>
<name>A0A9P8VAL5_9PEZI</name>
<comment type="caution">
    <text evidence="3">The sequence shown here is derived from an EMBL/GenBank/DDBJ whole genome shotgun (WGS) entry which is preliminary data.</text>
</comment>
<dbReference type="EMBL" id="JAGSXJ010000014">
    <property type="protein sequence ID" value="KAH6685744.1"/>
    <property type="molecule type" value="Genomic_DNA"/>
</dbReference>
<evidence type="ECO:0000313" key="3">
    <source>
        <dbReference type="EMBL" id="KAH6685744.1"/>
    </source>
</evidence>
<dbReference type="AlphaFoldDB" id="A0A9P8VAL5"/>
<accession>A0A9P8VAL5</accession>
<gene>
    <name evidence="3" type="ORF">F5X68DRAFT_16760</name>
</gene>
<evidence type="ECO:0000256" key="2">
    <source>
        <dbReference type="SAM" id="Phobius"/>
    </source>
</evidence>